<name>A0ABR8A268_9CYAN</name>
<gene>
    <name evidence="1" type="ORF">H6F41_16270</name>
</gene>
<dbReference type="RefSeq" id="WP_190404509.1">
    <property type="nucleotide sequence ID" value="NZ_JACJQB010000048.1"/>
</dbReference>
<comment type="caution">
    <text evidence="1">The sequence shown here is derived from an EMBL/GenBank/DDBJ whole genome shotgun (WGS) entry which is preliminary data.</text>
</comment>
<proteinExistence type="predicted"/>
<sequence length="118" mass="13816">METLTFPTEVRILHPEKSLGKIHLDWMPQPGNYLDVDGKTYIVLERRHQYQLRRGKYNLFRILVYVQIAPENLERSFIDGRWIVGDGTCFYNARSEMIRCAVNPNGPCEGCRSWEAII</sequence>
<dbReference type="EMBL" id="JACJQB010000048">
    <property type="protein sequence ID" value="MBD2189688.1"/>
    <property type="molecule type" value="Genomic_DNA"/>
</dbReference>
<evidence type="ECO:0000313" key="1">
    <source>
        <dbReference type="EMBL" id="MBD2189688.1"/>
    </source>
</evidence>
<dbReference type="InterPro" id="IPR045589">
    <property type="entry name" value="DUF6464"/>
</dbReference>
<dbReference type="Proteomes" id="UP000642094">
    <property type="component" value="Unassembled WGS sequence"/>
</dbReference>
<organism evidence="1 2">
    <name type="scientific">Pseudanabaena mucicola FACHB-723</name>
    <dbReference type="NCBI Taxonomy" id="2692860"/>
    <lineage>
        <taxon>Bacteria</taxon>
        <taxon>Bacillati</taxon>
        <taxon>Cyanobacteriota</taxon>
        <taxon>Cyanophyceae</taxon>
        <taxon>Pseudanabaenales</taxon>
        <taxon>Pseudanabaenaceae</taxon>
        <taxon>Pseudanabaena</taxon>
    </lineage>
</organism>
<evidence type="ECO:0000313" key="2">
    <source>
        <dbReference type="Proteomes" id="UP000642094"/>
    </source>
</evidence>
<reference evidence="1 2" key="1">
    <citation type="journal article" date="2020" name="ISME J.">
        <title>Comparative genomics reveals insights into cyanobacterial evolution and habitat adaptation.</title>
        <authorList>
            <person name="Chen M.Y."/>
            <person name="Teng W.K."/>
            <person name="Zhao L."/>
            <person name="Hu C.X."/>
            <person name="Zhou Y.K."/>
            <person name="Han B.P."/>
            <person name="Song L.R."/>
            <person name="Shu W.S."/>
        </authorList>
    </citation>
    <scope>NUCLEOTIDE SEQUENCE [LARGE SCALE GENOMIC DNA]</scope>
    <source>
        <strain evidence="1 2">FACHB-723</strain>
    </source>
</reference>
<keyword evidence="2" id="KW-1185">Reference proteome</keyword>
<accession>A0ABR8A268</accession>
<dbReference type="Pfam" id="PF20065">
    <property type="entry name" value="DUF6464"/>
    <property type="match status" value="1"/>
</dbReference>
<protein>
    <submittedName>
        <fullName evidence="1">Uncharacterized protein</fullName>
    </submittedName>
</protein>